<gene>
    <name evidence="1" type="ORF">QE152_g5540</name>
</gene>
<name>A0AAW1MMA2_POPJA</name>
<dbReference type="Proteomes" id="UP001458880">
    <property type="component" value="Unassembled WGS sequence"/>
</dbReference>
<dbReference type="EMBL" id="JASPKY010000033">
    <property type="protein sequence ID" value="KAK9747165.1"/>
    <property type="molecule type" value="Genomic_DNA"/>
</dbReference>
<organism evidence="1 2">
    <name type="scientific">Popillia japonica</name>
    <name type="common">Japanese beetle</name>
    <dbReference type="NCBI Taxonomy" id="7064"/>
    <lineage>
        <taxon>Eukaryota</taxon>
        <taxon>Metazoa</taxon>
        <taxon>Ecdysozoa</taxon>
        <taxon>Arthropoda</taxon>
        <taxon>Hexapoda</taxon>
        <taxon>Insecta</taxon>
        <taxon>Pterygota</taxon>
        <taxon>Neoptera</taxon>
        <taxon>Endopterygota</taxon>
        <taxon>Coleoptera</taxon>
        <taxon>Polyphaga</taxon>
        <taxon>Scarabaeiformia</taxon>
        <taxon>Scarabaeidae</taxon>
        <taxon>Rutelinae</taxon>
        <taxon>Popillia</taxon>
    </lineage>
</organism>
<dbReference type="InterPro" id="IPR036770">
    <property type="entry name" value="Ankyrin_rpt-contain_sf"/>
</dbReference>
<protein>
    <recommendedName>
        <fullName evidence="3">Ankyrin repeat protein</fullName>
    </recommendedName>
</protein>
<dbReference type="SUPFAM" id="SSF48403">
    <property type="entry name" value="Ankyrin repeat"/>
    <property type="match status" value="1"/>
</dbReference>
<keyword evidence="2" id="KW-1185">Reference proteome</keyword>
<comment type="caution">
    <text evidence="1">The sequence shown here is derived from an EMBL/GenBank/DDBJ whole genome shotgun (WGS) entry which is preliminary data.</text>
</comment>
<proteinExistence type="predicted"/>
<evidence type="ECO:0008006" key="3">
    <source>
        <dbReference type="Google" id="ProtNLM"/>
    </source>
</evidence>
<evidence type="ECO:0000313" key="1">
    <source>
        <dbReference type="EMBL" id="KAK9747165.1"/>
    </source>
</evidence>
<dbReference type="AlphaFoldDB" id="A0AAW1MMA2"/>
<dbReference type="Gene3D" id="1.25.40.20">
    <property type="entry name" value="Ankyrin repeat-containing domain"/>
    <property type="match status" value="1"/>
</dbReference>
<accession>A0AAW1MMA2</accession>
<evidence type="ECO:0000313" key="2">
    <source>
        <dbReference type="Proteomes" id="UP001458880"/>
    </source>
</evidence>
<reference evidence="1 2" key="1">
    <citation type="journal article" date="2024" name="BMC Genomics">
        <title>De novo assembly and annotation of Popillia japonica's genome with initial clues to its potential as an invasive pest.</title>
        <authorList>
            <person name="Cucini C."/>
            <person name="Boschi S."/>
            <person name="Funari R."/>
            <person name="Cardaioli E."/>
            <person name="Iannotti N."/>
            <person name="Marturano G."/>
            <person name="Paoli F."/>
            <person name="Bruttini M."/>
            <person name="Carapelli A."/>
            <person name="Frati F."/>
            <person name="Nardi F."/>
        </authorList>
    </citation>
    <scope>NUCLEOTIDE SEQUENCE [LARGE SCALE GENOMIC DNA]</scope>
    <source>
        <strain evidence="1">DMR45628</strain>
    </source>
</reference>
<sequence length="197" mass="23033">MNINVQNLTEPLSIVDGEKWKLGNILHFAAMCGSIRIFDELSKWMEKAQLEIEDINRIVCLKNHYEETIWHCAVSCNSNFRESLLRIWAHYNDKLEPKSEDDKMGILNELWTWCKDAKITVNQLEKLSLEKDRFGYTVWHLVLSYNNTTMAKELTALIRNEIEINTREYFAQLMISHGQTLWISATSTGDIETLHII</sequence>